<dbReference type="GO" id="GO:0051116">
    <property type="term" value="F:cobaltochelatase activity"/>
    <property type="evidence" value="ECO:0007669"/>
    <property type="project" value="UniProtKB-EC"/>
</dbReference>
<dbReference type="EMBL" id="JAFMPY010000005">
    <property type="protein sequence ID" value="MBO0903305.1"/>
    <property type="molecule type" value="Genomic_DNA"/>
</dbReference>
<dbReference type="PANTHER" id="PTHR44119:SF4">
    <property type="entry name" value="AEROBIC COBALTOCHELATASE SUBUNIT COBN"/>
    <property type="match status" value="1"/>
</dbReference>
<feature type="region of interest" description="Disordered" evidence="2">
    <location>
        <begin position="878"/>
        <end position="929"/>
    </location>
</feature>
<evidence type="ECO:0000256" key="1">
    <source>
        <dbReference type="NCBIfam" id="TIGR02257"/>
    </source>
</evidence>
<dbReference type="CDD" id="cd10150">
    <property type="entry name" value="CobN_like"/>
    <property type="match status" value="1"/>
</dbReference>
<evidence type="ECO:0000259" key="3">
    <source>
        <dbReference type="Pfam" id="PF02514"/>
    </source>
</evidence>
<dbReference type="InterPro" id="IPR003672">
    <property type="entry name" value="CobN/Mg_chltase"/>
</dbReference>
<dbReference type="NCBIfam" id="TIGR02257">
    <property type="entry name" value="cobalto_cobN"/>
    <property type="match status" value="1"/>
</dbReference>
<dbReference type="PANTHER" id="PTHR44119">
    <property type="entry name" value="MAGNESIUM-CHELATASE SUBUNIT CHLH, CHLOROPLASTIC"/>
    <property type="match status" value="1"/>
</dbReference>
<dbReference type="Proteomes" id="UP000664288">
    <property type="component" value="Unassembled WGS sequence"/>
</dbReference>
<feature type="region of interest" description="Disordered" evidence="2">
    <location>
        <begin position="1"/>
        <end position="39"/>
    </location>
</feature>
<feature type="compositionally biased region" description="Basic and acidic residues" evidence="2">
    <location>
        <begin position="256"/>
        <end position="269"/>
    </location>
</feature>
<name>A0ABS3J0X4_9HYPH</name>
<evidence type="ECO:0000256" key="2">
    <source>
        <dbReference type="SAM" id="MobiDB-lite"/>
    </source>
</evidence>
<feature type="domain" description="CobN/magnesium chelatase" evidence="3">
    <location>
        <begin position="180"/>
        <end position="1454"/>
    </location>
</feature>
<gene>
    <name evidence="4" type="primary">cobN</name>
    <name evidence="4" type="ORF">J1C47_06590</name>
</gene>
<feature type="region of interest" description="Disordered" evidence="2">
    <location>
        <begin position="229"/>
        <end position="318"/>
    </location>
</feature>
<keyword evidence="4" id="KW-0436">Ligase</keyword>
<dbReference type="Pfam" id="PF02514">
    <property type="entry name" value="CobN-Mg_chel"/>
    <property type="match status" value="1"/>
</dbReference>
<feature type="compositionally biased region" description="Basic residues" evidence="2">
    <location>
        <begin position="1"/>
        <end position="35"/>
    </location>
</feature>
<comment type="caution">
    <text evidence="4">The sequence shown here is derived from an EMBL/GenBank/DDBJ whole genome shotgun (WGS) entry which is preliminary data.</text>
</comment>
<evidence type="ECO:0000313" key="5">
    <source>
        <dbReference type="Proteomes" id="UP000664288"/>
    </source>
</evidence>
<dbReference type="EC" id="6.6.1.2" evidence="1"/>
<accession>A0ABS3J0X4</accession>
<protein>
    <recommendedName>
        <fullName evidence="1">Cobaltochelatase subunit CobN</fullName>
        <ecNumber evidence="1">6.6.1.2</ecNumber>
    </recommendedName>
</protein>
<organism evidence="4 5">
    <name type="scientific">Jiella sonneratiae</name>
    <dbReference type="NCBI Taxonomy" id="2816856"/>
    <lineage>
        <taxon>Bacteria</taxon>
        <taxon>Pseudomonadati</taxon>
        <taxon>Pseudomonadota</taxon>
        <taxon>Alphaproteobacteria</taxon>
        <taxon>Hyphomicrobiales</taxon>
        <taxon>Aurantimonadaceae</taxon>
        <taxon>Jiella</taxon>
    </lineage>
</organism>
<reference evidence="4 5" key="1">
    <citation type="submission" date="2021-03" db="EMBL/GenBank/DDBJ databases">
        <title>Whole genome sequence of Jiella sp. MQZ13P-4.</title>
        <authorList>
            <person name="Tuo L."/>
        </authorList>
    </citation>
    <scope>NUCLEOTIDE SEQUENCE [LARGE SCALE GENOMIC DNA]</scope>
    <source>
        <strain evidence="4 5">MQZ13P-4</strain>
    </source>
</reference>
<evidence type="ECO:0000313" key="4">
    <source>
        <dbReference type="EMBL" id="MBO0903305.1"/>
    </source>
</evidence>
<dbReference type="InterPro" id="IPR011953">
    <property type="entry name" value="Cobalto_CobN"/>
</dbReference>
<proteinExistence type="predicted"/>
<sequence length="1470" mass="155666">MTVSTRRPRRRSPAASKRSRRGKPARRRRCPRRRPNREPRLHLLLAQKGAIDDGGEAVDLGQSPGAIVFLSAADTEIAALAAAAHRLGFGPSDLRLANLLRLKHPMSVDTYVARTLCRAKLVVVRLLGGAAYWPYGLDALLANAQATGGRLAAIPGDDKPDQGLDAFTTIPVEERDRLWRYLVEGGPANAEGFLLACRAFLGEGDWPGDATPLLKAGVIGFAGDGGAGRPPLACKPSPPQGGRSGRGTEGAPNDRATLHPDPANKDAAGERGPISPLAGEMSGRTEGGGGDVDRSGNGLERIPGQARDDETEARDADAGGKPLAAIVCYRALVQSGQTGPVEALAEAMAGRGLDVLPVYVSSLKDPVSVATLRELFARRRPAVVVNLTGFAVSSPATGPGAARKPTVLEEHGAVVIQAVLASGSEAAWRQSSQGLSARDLAMSVALPELDGRVLSRAVAFKSAGTWDALTETDIVAHRAVPDRVGFVAELAARWARLRTKPNADKRIAVLLANYPNRDGRLGNGVGLDTPAGTVEVLKAMRAAGYPVFGVPETGNALIDHLMAGPTNAGLAAREIREVMPVDAYRAFLAGLPAALRQAVNERWGSPERDPFLVEANGKPAFALPLARFGAALVGIQPARGYNVDPKETYHSPDLVPPHNYLALYAFLREVADVDAVIHMGKHGNLEWLPGKALALSETCFPEAVFGPLPHLYPFIVNDPGEGTQAKRRTAAVIVDHLTPPLTRAETYGPLKDLEALVDEYYQAAGGDPRRLALLKTGILDLVRDIGLDADAGIGRGEEDDAALTKIDAYLCDLKEMQIRDGLHVFGVAPEGRLLTDLVVALARLPRGSEPGDASLTRALAADLGLCGAAAVERGGDLHSSNIGAGHPPLSCRTSPPQGGRSGGVDGGSLPDPLGVSASEAKGAGLERGSISPLVGEMPGRAEGGAAAAQVSAERYAAAAKPFDALDCDMAAPWEGPRPQVLARLSTDPWRTAGDTVERLEALAANLVAGEFPPDVRWQSTAAVLGAVESRLKPAVAASGRAEIAGLLEGLAGRFVAPGPSGAPTRGRPDVLPTGRNFYSVDTRAVPTETAWQLGRKSAELLVTRHLQDHGEWPTSLGLTAWGTSNMRTGGDDVAQALALIGAKPVWDRASRRVTGYEIVTLAELGRPRVDVTLRISGFFRDAFQDQIALFDRAVRAVGALDEEAADNPLAARMRLEKAALVEAGASEAEAEKRAGFRVFGSKPGAYGAGLQALIDEKGWTDRADLATSYLVWGSYAYGADAEGEAERQTFEQRLSGIEAVVQNQDNREHDLLDSDDYYQFEGGMTAAVEHLSGARPAVYHNDHSRPERPVVRTLEEEIGRVVRGRVVNPKWIAGVMRHGYKGAFEIAATVDYMFAFAATTGAVRDHHFEAAWNAFVADERVAGFLAENNPAALAEIRERFAEAVERGLWTPRSNSALSDLAGMRRRAAGA</sequence>
<keyword evidence="5" id="KW-1185">Reference proteome</keyword>